<protein>
    <submittedName>
        <fullName evidence="1">Uncharacterized protein</fullName>
    </submittedName>
</protein>
<dbReference type="EMBL" id="LXFE01002930">
    <property type="protein sequence ID" value="OLL22695.1"/>
    <property type="molecule type" value="Genomic_DNA"/>
</dbReference>
<sequence length="92" mass="10539">VHSALVLLNLDSQVSVKRACLVLLSDILKTVDWTGSLALNEIKRMLLYIQNTEKDDSLRQLVHNVSNLFDNVALSNLNTLEMSNQEQKWRIF</sequence>
<organism evidence="1 2">
    <name type="scientific">Neolecta irregularis (strain DAH-3)</name>
    <dbReference type="NCBI Taxonomy" id="1198029"/>
    <lineage>
        <taxon>Eukaryota</taxon>
        <taxon>Fungi</taxon>
        <taxon>Dikarya</taxon>
        <taxon>Ascomycota</taxon>
        <taxon>Taphrinomycotina</taxon>
        <taxon>Neolectales</taxon>
        <taxon>Neolectaceae</taxon>
        <taxon>Neolecta</taxon>
    </lineage>
</organism>
<dbReference type="Proteomes" id="UP000186594">
    <property type="component" value="Unassembled WGS sequence"/>
</dbReference>
<keyword evidence="2" id="KW-1185">Reference proteome</keyword>
<reference evidence="1 2" key="1">
    <citation type="submission" date="2016-04" db="EMBL/GenBank/DDBJ databases">
        <title>Evolutionary innovation and constraint leading to complex multicellularity in the Ascomycota.</title>
        <authorList>
            <person name="Cisse O."/>
            <person name="Nguyen A."/>
            <person name="Hewitt D.A."/>
            <person name="Jedd G."/>
            <person name="Stajich J.E."/>
        </authorList>
    </citation>
    <scope>NUCLEOTIDE SEQUENCE [LARGE SCALE GENOMIC DNA]</scope>
    <source>
        <strain evidence="1 2">DAH-3</strain>
    </source>
</reference>
<accession>A0A1U7LJ64</accession>
<feature type="non-terminal residue" evidence="1">
    <location>
        <position position="1"/>
    </location>
</feature>
<dbReference type="AlphaFoldDB" id="A0A1U7LJ64"/>
<evidence type="ECO:0000313" key="2">
    <source>
        <dbReference type="Proteomes" id="UP000186594"/>
    </source>
</evidence>
<gene>
    <name evidence="1" type="ORF">NEOLI_005461</name>
</gene>
<name>A0A1U7LJ64_NEOID</name>
<comment type="caution">
    <text evidence="1">The sequence shown here is derived from an EMBL/GenBank/DDBJ whole genome shotgun (WGS) entry which is preliminary data.</text>
</comment>
<proteinExistence type="predicted"/>
<evidence type="ECO:0000313" key="1">
    <source>
        <dbReference type="EMBL" id="OLL22695.1"/>
    </source>
</evidence>